<organism evidence="1 2">
    <name type="scientific">Chrysochloris asiatica</name>
    <name type="common">Cape golden mole</name>
    <dbReference type="NCBI Taxonomy" id="185453"/>
    <lineage>
        <taxon>Eukaryota</taxon>
        <taxon>Metazoa</taxon>
        <taxon>Chordata</taxon>
        <taxon>Craniata</taxon>
        <taxon>Vertebrata</taxon>
        <taxon>Euteleostomi</taxon>
        <taxon>Mammalia</taxon>
        <taxon>Eutheria</taxon>
        <taxon>Afrotheria</taxon>
        <taxon>Chrysochloridae</taxon>
        <taxon>Chrysochlorinae</taxon>
        <taxon>Chrysochloris</taxon>
    </lineage>
</organism>
<evidence type="ECO:0000313" key="1">
    <source>
        <dbReference type="Proteomes" id="UP000504623"/>
    </source>
</evidence>
<dbReference type="RefSeq" id="XP_006869793.1">
    <property type="nucleotide sequence ID" value="XM_006869731.1"/>
</dbReference>
<keyword evidence="1" id="KW-1185">Reference proteome</keyword>
<dbReference type="Proteomes" id="UP000504623">
    <property type="component" value="Unplaced"/>
</dbReference>
<name>A0A9B0WV08_CHRAS</name>
<accession>A0A9B0WV08</accession>
<proteinExistence type="predicted"/>
<sequence>MYFTSLYPALDTASLLTESRAMQGRSRPLGSPLLCQGPQARAVQRVTSPMVQSLLSCWQAGPNLPTVGIVDSRALAKITIFRTSRVQNPVKSWILAEALWHQKHH</sequence>
<dbReference type="OrthoDB" id="9533079at2759"/>
<dbReference type="AlphaFoldDB" id="A0A9B0WV08"/>
<protein>
    <submittedName>
        <fullName evidence="2">Oocyte-expressed protein homolog</fullName>
    </submittedName>
</protein>
<gene>
    <name evidence="2" type="primary">LOC102832666</name>
</gene>
<dbReference type="GeneID" id="102832666"/>
<evidence type="ECO:0000313" key="2">
    <source>
        <dbReference type="RefSeq" id="XP_006869793.1"/>
    </source>
</evidence>
<reference evidence="2" key="1">
    <citation type="submission" date="2025-08" db="UniProtKB">
        <authorList>
            <consortium name="RefSeq"/>
        </authorList>
    </citation>
    <scope>IDENTIFICATION</scope>
    <source>
        <tissue evidence="2">Spleen</tissue>
    </source>
</reference>